<name>A0AAW7KAZ7_ENTFL</name>
<reference evidence="1" key="1">
    <citation type="journal article" date="2023" name="Pathogens">
        <title>Prevalence of Enterococcus spp. and the Whole-Genome Characteristics of Enterococcus faecium and Enterococcus faecalis Strains Isolated from Free-Living Birds in Poland.</title>
        <authorList>
            <person name="Kwit R."/>
            <person name="Zajac M."/>
            <person name="Smialowska-Weglinska A."/>
            <person name="Skarzynska M."/>
            <person name="Bomba A."/>
            <person name="Lalak A."/>
            <person name="Skrzypiec E."/>
            <person name="Wojdat D."/>
            <person name="Koza W."/>
            <person name="Mikos-Wojewoda E."/>
            <person name="Pasim P."/>
            <person name="Skora M."/>
            <person name="Polak M."/>
            <person name="Wiacek J."/>
            <person name="Wasyl D."/>
        </authorList>
    </citation>
    <scope>NUCLEOTIDE SEQUENCE</scope>
    <source>
        <strain evidence="1">691B_2</strain>
    </source>
</reference>
<dbReference type="Proteomes" id="UP001173174">
    <property type="component" value="Unassembled WGS sequence"/>
</dbReference>
<proteinExistence type="predicted"/>
<gene>
    <name evidence="1" type="ORF">P0E79_00675</name>
</gene>
<dbReference type="RefSeq" id="WP_128704549.1">
    <property type="nucleotide sequence ID" value="NZ_CAKOCZ010000008.1"/>
</dbReference>
<evidence type="ECO:0000313" key="2">
    <source>
        <dbReference type="Proteomes" id="UP001173174"/>
    </source>
</evidence>
<accession>A0AAW7KAZ7</accession>
<protein>
    <recommendedName>
        <fullName evidence="3">Helix-turn-helix domain-containing protein</fullName>
    </recommendedName>
</protein>
<evidence type="ECO:0008006" key="3">
    <source>
        <dbReference type="Google" id="ProtNLM"/>
    </source>
</evidence>
<sequence length="117" mass="14032">MQGIDFLTEQLDSEIKEVSEQIIDCQKSALELQEKYQRLVAKREYILLNEEIYVASKKTSFTKKELQKKFKLGDDTFNMIKKIGRLEEIDKRGNAKIYDLEQFMQAREEYKLWKSKR</sequence>
<dbReference type="EMBL" id="JAREWH010000001">
    <property type="protein sequence ID" value="MDN3191001.1"/>
    <property type="molecule type" value="Genomic_DNA"/>
</dbReference>
<dbReference type="AlphaFoldDB" id="A0AAW7KAZ7"/>
<comment type="caution">
    <text evidence="1">The sequence shown here is derived from an EMBL/GenBank/DDBJ whole genome shotgun (WGS) entry which is preliminary data.</text>
</comment>
<organism evidence="1 2">
    <name type="scientific">Enterococcus faecalis</name>
    <name type="common">Streptococcus faecalis</name>
    <dbReference type="NCBI Taxonomy" id="1351"/>
    <lineage>
        <taxon>Bacteria</taxon>
        <taxon>Bacillati</taxon>
        <taxon>Bacillota</taxon>
        <taxon>Bacilli</taxon>
        <taxon>Lactobacillales</taxon>
        <taxon>Enterococcaceae</taxon>
        <taxon>Enterococcus</taxon>
    </lineage>
</organism>
<evidence type="ECO:0000313" key="1">
    <source>
        <dbReference type="EMBL" id="MDN3191001.1"/>
    </source>
</evidence>
<reference evidence="1" key="2">
    <citation type="submission" date="2023-03" db="EMBL/GenBank/DDBJ databases">
        <authorList>
            <person name="Zajac M."/>
            <person name="Kwit R."/>
            <person name="Wasyl D."/>
        </authorList>
    </citation>
    <scope>NUCLEOTIDE SEQUENCE</scope>
    <source>
        <strain evidence="1">691B_2</strain>
    </source>
</reference>